<comment type="caution">
    <text evidence="2">The sequence shown here is derived from an EMBL/GenBank/DDBJ whole genome shotgun (WGS) entry which is preliminary data.</text>
</comment>
<keyword evidence="1" id="KW-0472">Membrane</keyword>
<dbReference type="Proteomes" id="UP000789941">
    <property type="component" value="Unassembled WGS sequence"/>
</dbReference>
<sequence>MVAKKVPKKEDCCTDECCCTPDPHSTRPPMSGMCYALGGILSLFAGIVFLLAAYGMLDTQPLYIAVGILLAFHGLGGVFHVIRACPMCKK</sequence>
<protein>
    <submittedName>
        <fullName evidence="2">Uncharacterized protein</fullName>
    </submittedName>
</protein>
<organism evidence="2 3">
    <name type="scientific">Candidatus Bilamarchaeum dharawalense</name>
    <dbReference type="NCBI Taxonomy" id="2885759"/>
    <lineage>
        <taxon>Archaea</taxon>
        <taxon>Candidatus Micrarchaeota</taxon>
        <taxon>Candidatus Micrarchaeia</taxon>
        <taxon>Candidatus Anstonellales</taxon>
        <taxon>Candidatus Bilamarchaeaceae</taxon>
        <taxon>Candidatus Bilamarchaeum</taxon>
    </lineage>
</organism>
<evidence type="ECO:0000313" key="3">
    <source>
        <dbReference type="Proteomes" id="UP000789941"/>
    </source>
</evidence>
<evidence type="ECO:0000256" key="1">
    <source>
        <dbReference type="SAM" id="Phobius"/>
    </source>
</evidence>
<gene>
    <name evidence="2" type="ORF">LFW2832_00286</name>
</gene>
<evidence type="ECO:0000313" key="2">
    <source>
        <dbReference type="EMBL" id="VVC03314.1"/>
    </source>
</evidence>
<accession>A0A5E4LMV5</accession>
<feature type="transmembrane region" description="Helical" evidence="1">
    <location>
        <begin position="62"/>
        <end position="82"/>
    </location>
</feature>
<feature type="transmembrane region" description="Helical" evidence="1">
    <location>
        <begin position="34"/>
        <end position="56"/>
    </location>
</feature>
<proteinExistence type="predicted"/>
<reference evidence="2 3" key="1">
    <citation type="submission" date="2019-08" db="EMBL/GenBank/DDBJ databases">
        <authorList>
            <person name="Vazquez-Campos X."/>
        </authorList>
    </citation>
    <scope>NUCLEOTIDE SEQUENCE [LARGE SCALE GENOMIC DNA]</scope>
    <source>
        <strain evidence="2">LFW-283_2</strain>
    </source>
</reference>
<keyword evidence="1" id="KW-1133">Transmembrane helix</keyword>
<name>A0A5E4LMV5_9ARCH</name>
<dbReference type="EMBL" id="CABMJJ010000007">
    <property type="protein sequence ID" value="VVC03314.1"/>
    <property type="molecule type" value="Genomic_DNA"/>
</dbReference>
<dbReference type="AlphaFoldDB" id="A0A5E4LMV5"/>
<keyword evidence="1" id="KW-0812">Transmembrane</keyword>